<evidence type="ECO:0000313" key="3">
    <source>
        <dbReference type="Proteomes" id="UP000666915"/>
    </source>
</evidence>
<reference evidence="2 3" key="1">
    <citation type="submission" date="2021-03" db="EMBL/GenBank/DDBJ databases">
        <authorList>
            <person name="Kanchanasin P."/>
            <person name="Saeng-In P."/>
            <person name="Phongsopitanun W."/>
            <person name="Yuki M."/>
            <person name="Kudo T."/>
            <person name="Ohkuma M."/>
            <person name="Tanasupawat S."/>
        </authorList>
    </citation>
    <scope>NUCLEOTIDE SEQUENCE [LARGE SCALE GENOMIC DNA]</scope>
    <source>
        <strain evidence="2 3">L46</strain>
    </source>
</reference>
<accession>A0ABS3R3J9</accession>
<name>A0ABS3R3J9_9ACTN</name>
<dbReference type="NCBIfam" id="TIGR01764">
    <property type="entry name" value="excise"/>
    <property type="match status" value="1"/>
</dbReference>
<dbReference type="SUPFAM" id="SSF46955">
    <property type="entry name" value="Putative DNA-binding domain"/>
    <property type="match status" value="1"/>
</dbReference>
<dbReference type="Proteomes" id="UP000666915">
    <property type="component" value="Unassembled WGS sequence"/>
</dbReference>
<keyword evidence="3" id="KW-1185">Reference proteome</keyword>
<organism evidence="2 3">
    <name type="scientific">Actinomadura nitritigenes</name>
    <dbReference type="NCBI Taxonomy" id="134602"/>
    <lineage>
        <taxon>Bacteria</taxon>
        <taxon>Bacillati</taxon>
        <taxon>Actinomycetota</taxon>
        <taxon>Actinomycetes</taxon>
        <taxon>Streptosporangiales</taxon>
        <taxon>Thermomonosporaceae</taxon>
        <taxon>Actinomadura</taxon>
    </lineage>
</organism>
<dbReference type="InterPro" id="IPR041657">
    <property type="entry name" value="HTH_17"/>
</dbReference>
<dbReference type="RefSeq" id="WP_208269206.1">
    <property type="nucleotide sequence ID" value="NZ_BAAAGM010000003.1"/>
</dbReference>
<comment type="caution">
    <text evidence="2">The sequence shown here is derived from an EMBL/GenBank/DDBJ whole genome shotgun (WGS) entry which is preliminary data.</text>
</comment>
<evidence type="ECO:0000259" key="1">
    <source>
        <dbReference type="Pfam" id="PF12728"/>
    </source>
</evidence>
<feature type="domain" description="Helix-turn-helix" evidence="1">
    <location>
        <begin position="5"/>
        <end position="50"/>
    </location>
</feature>
<gene>
    <name evidence="2" type="ORF">J4557_25220</name>
</gene>
<sequence>MEERMYSVEEVADLLGLHVRTVRGYIRAGRLEAVRIGKQYRIPAAALEALTGRPRPAQDGSGGGAGRAEASSIVQIDGVGRVAADRLATFVLAGVNTARGGGDAVRVQTVHDEERRRMKIVILGGVPATAEVLRLIEAVLDGGVLDGDVTGGVALGGADGDGREAGGA</sequence>
<dbReference type="Pfam" id="PF12728">
    <property type="entry name" value="HTH_17"/>
    <property type="match status" value="1"/>
</dbReference>
<protein>
    <submittedName>
        <fullName evidence="2">Helix-turn-helix domain-containing protein</fullName>
    </submittedName>
</protein>
<dbReference type="EMBL" id="JAGEOK010000016">
    <property type="protein sequence ID" value="MBO2440832.1"/>
    <property type="molecule type" value="Genomic_DNA"/>
</dbReference>
<evidence type="ECO:0000313" key="2">
    <source>
        <dbReference type="EMBL" id="MBO2440832.1"/>
    </source>
</evidence>
<proteinExistence type="predicted"/>
<dbReference type="InterPro" id="IPR009061">
    <property type="entry name" value="DNA-bd_dom_put_sf"/>
</dbReference>
<dbReference type="InterPro" id="IPR010093">
    <property type="entry name" value="SinI_DNA-bd"/>
</dbReference>